<feature type="signal peptide" evidence="1">
    <location>
        <begin position="1"/>
        <end position="19"/>
    </location>
</feature>
<dbReference type="Proteomes" id="UP000053593">
    <property type="component" value="Unassembled WGS sequence"/>
</dbReference>
<name>A0A0D0BUA5_9AGAR</name>
<keyword evidence="3" id="KW-1185">Reference proteome</keyword>
<evidence type="ECO:0000256" key="1">
    <source>
        <dbReference type="SAM" id="SignalP"/>
    </source>
</evidence>
<reference evidence="2 3" key="1">
    <citation type="submission" date="2014-04" db="EMBL/GenBank/DDBJ databases">
        <title>Evolutionary Origins and Diversification of the Mycorrhizal Mutualists.</title>
        <authorList>
            <consortium name="DOE Joint Genome Institute"/>
            <consortium name="Mycorrhizal Genomics Consortium"/>
            <person name="Kohler A."/>
            <person name="Kuo A."/>
            <person name="Nagy L.G."/>
            <person name="Floudas D."/>
            <person name="Copeland A."/>
            <person name="Barry K.W."/>
            <person name="Cichocki N."/>
            <person name="Veneault-Fourrey C."/>
            <person name="LaButti K."/>
            <person name="Lindquist E.A."/>
            <person name="Lipzen A."/>
            <person name="Lundell T."/>
            <person name="Morin E."/>
            <person name="Murat C."/>
            <person name="Riley R."/>
            <person name="Ohm R."/>
            <person name="Sun H."/>
            <person name="Tunlid A."/>
            <person name="Henrissat B."/>
            <person name="Grigoriev I.V."/>
            <person name="Hibbett D.S."/>
            <person name="Martin F."/>
        </authorList>
    </citation>
    <scope>NUCLEOTIDE SEQUENCE [LARGE SCALE GENOMIC DNA]</scope>
    <source>
        <strain evidence="2 3">FD-317 M1</strain>
    </source>
</reference>
<dbReference type="EMBL" id="KN834781">
    <property type="protein sequence ID" value="KIK59021.1"/>
    <property type="molecule type" value="Genomic_DNA"/>
</dbReference>
<evidence type="ECO:0000313" key="3">
    <source>
        <dbReference type="Proteomes" id="UP000053593"/>
    </source>
</evidence>
<accession>A0A0D0BUA5</accession>
<dbReference type="OrthoDB" id="2962003at2759"/>
<gene>
    <name evidence="2" type="ORF">GYMLUDRAFT_74607</name>
</gene>
<evidence type="ECO:0000313" key="2">
    <source>
        <dbReference type="EMBL" id="KIK59021.1"/>
    </source>
</evidence>
<dbReference type="AlphaFoldDB" id="A0A0D0BUA5"/>
<feature type="chain" id="PRO_5002207519" evidence="1">
    <location>
        <begin position="20"/>
        <end position="195"/>
    </location>
</feature>
<keyword evidence="1" id="KW-0732">Signal</keyword>
<protein>
    <submittedName>
        <fullName evidence="2">Uncharacterized protein</fullName>
    </submittedName>
</protein>
<organism evidence="2 3">
    <name type="scientific">Collybiopsis luxurians FD-317 M1</name>
    <dbReference type="NCBI Taxonomy" id="944289"/>
    <lineage>
        <taxon>Eukaryota</taxon>
        <taxon>Fungi</taxon>
        <taxon>Dikarya</taxon>
        <taxon>Basidiomycota</taxon>
        <taxon>Agaricomycotina</taxon>
        <taxon>Agaricomycetes</taxon>
        <taxon>Agaricomycetidae</taxon>
        <taxon>Agaricales</taxon>
        <taxon>Marasmiineae</taxon>
        <taxon>Omphalotaceae</taxon>
        <taxon>Collybiopsis</taxon>
        <taxon>Collybiopsis luxurians</taxon>
    </lineage>
</organism>
<proteinExistence type="predicted"/>
<sequence>MFLPILLSVFAFHAGSASCEDSVTLWQFGLKRLAAGATTEPLQVLGPASDGLSTTFLYEVLNFQTTTISTNGGKTTATLTSPVYRTIVASASGWVETGNTGFVINCAFTSDGSGECFDSGNATQTGTATPVVLGVRTSPPAATTSFPVSTTVLPTSTAAPTTAITTASNDSSRPSVAAATLMSLLSVHILGNLLL</sequence>
<dbReference type="HOGENOM" id="CLU_1289041_0_0_1"/>